<evidence type="ECO:0000256" key="1">
    <source>
        <dbReference type="SAM" id="Phobius"/>
    </source>
</evidence>
<evidence type="ECO:0000259" key="2">
    <source>
        <dbReference type="Pfam" id="PF01145"/>
    </source>
</evidence>
<keyword evidence="1" id="KW-0812">Transmembrane</keyword>
<dbReference type="Pfam" id="PF01145">
    <property type="entry name" value="Band_7"/>
    <property type="match status" value="1"/>
</dbReference>
<keyword evidence="4" id="KW-1185">Reference proteome</keyword>
<evidence type="ECO:0000313" key="4">
    <source>
        <dbReference type="Proteomes" id="UP001054846"/>
    </source>
</evidence>
<proteinExistence type="predicted"/>
<protein>
    <submittedName>
        <fullName evidence="3">Prohibitin family protein</fullName>
    </submittedName>
</protein>
<dbReference type="Gene3D" id="3.30.479.30">
    <property type="entry name" value="Band 7 domain"/>
    <property type="match status" value="1"/>
</dbReference>
<name>A0ABY3PUB8_9CYAN</name>
<dbReference type="InterPro" id="IPR001107">
    <property type="entry name" value="Band_7"/>
</dbReference>
<sequence>MFDVTTVEDKQLPLRLFAGGLLVAGIVAVFLLLFHPFLYVTEPGNATVMFNTFTGIEKGRIERPGATFVVPGVDGPITYNVRTRVFQFTNSTPVPNQAGSAITINTADGQAFSTDVFVALRPNQAVLDQLHANVGTRYMENIVVPTVRSKVRDVAANYTSGDFYNKTRRAEMEQKMTALIGRDMPQGVLENKKAPLILIEDVYLGTAEFPEALKASLEQKQVASITAQTAAVKAQIQQKETTRKLILADANRKAIELQGQAAARNAKLADLLFYEKLKERIDIAREKGADIPVKVIRVEGAEKSTVFLNVDPQRAAATATP</sequence>
<accession>A0ABY3PUB8</accession>
<dbReference type="PANTHER" id="PTHR23222">
    <property type="entry name" value="PROHIBITIN"/>
    <property type="match status" value="1"/>
</dbReference>
<dbReference type="InterPro" id="IPR000163">
    <property type="entry name" value="Prohibitin"/>
</dbReference>
<dbReference type="EMBL" id="CP063845">
    <property type="protein sequence ID" value="UFP97083.1"/>
    <property type="molecule type" value="Genomic_DNA"/>
</dbReference>
<dbReference type="SUPFAM" id="SSF117892">
    <property type="entry name" value="Band 7/SPFH domain"/>
    <property type="match status" value="1"/>
</dbReference>
<keyword evidence="1" id="KW-1133">Transmembrane helix</keyword>
<organism evidence="3 4">
    <name type="scientific">Gloeobacter morelensis MG652769</name>
    <dbReference type="NCBI Taxonomy" id="2781736"/>
    <lineage>
        <taxon>Bacteria</taxon>
        <taxon>Bacillati</taxon>
        <taxon>Cyanobacteriota</taxon>
        <taxon>Cyanophyceae</taxon>
        <taxon>Gloeobacterales</taxon>
        <taxon>Gloeobacteraceae</taxon>
        <taxon>Gloeobacter</taxon>
        <taxon>Gloeobacter morelensis</taxon>
    </lineage>
</organism>
<dbReference type="PANTHER" id="PTHR23222:SF0">
    <property type="entry name" value="PROHIBITIN 1"/>
    <property type="match status" value="1"/>
</dbReference>
<keyword evidence="1" id="KW-0472">Membrane</keyword>
<reference evidence="3 4" key="1">
    <citation type="journal article" date="2021" name="Genome Biol. Evol.">
        <title>Complete Genome Sequencing of a Novel Gloeobacter Species from a Waterfall Cave in Mexico.</title>
        <authorList>
            <person name="Saw J.H."/>
            <person name="Cardona T."/>
            <person name="Montejano G."/>
        </authorList>
    </citation>
    <scope>NUCLEOTIDE SEQUENCE [LARGE SCALE GENOMIC DNA]</scope>
    <source>
        <strain evidence="3">MG652769</strain>
    </source>
</reference>
<feature type="transmembrane region" description="Helical" evidence="1">
    <location>
        <begin position="12"/>
        <end position="34"/>
    </location>
</feature>
<gene>
    <name evidence="3" type="ORF">ISF26_21240</name>
</gene>
<dbReference type="CDD" id="cd03401">
    <property type="entry name" value="SPFH_prohibitin"/>
    <property type="match status" value="1"/>
</dbReference>
<feature type="domain" description="Band 7" evidence="2">
    <location>
        <begin position="40"/>
        <end position="237"/>
    </location>
</feature>
<dbReference type="InterPro" id="IPR036013">
    <property type="entry name" value="Band_7/SPFH_dom_sf"/>
</dbReference>
<evidence type="ECO:0000313" key="3">
    <source>
        <dbReference type="EMBL" id="UFP97083.1"/>
    </source>
</evidence>
<dbReference type="Proteomes" id="UP001054846">
    <property type="component" value="Chromosome"/>
</dbReference>